<evidence type="ECO:0000256" key="2">
    <source>
        <dbReference type="ARBA" id="ARBA00022723"/>
    </source>
</evidence>
<dbReference type="SUPFAM" id="SSF52113">
    <property type="entry name" value="BRCT domain"/>
    <property type="match status" value="1"/>
</dbReference>
<dbReference type="SMART" id="SM00292">
    <property type="entry name" value="BRCT"/>
    <property type="match status" value="1"/>
</dbReference>
<evidence type="ECO:0000256" key="6">
    <source>
        <dbReference type="ARBA" id="ARBA00022833"/>
    </source>
</evidence>
<accession>A0AAD7Q9B8</accession>
<evidence type="ECO:0000259" key="11">
    <source>
        <dbReference type="PROSITE" id="PS50089"/>
    </source>
</evidence>
<keyword evidence="2" id="KW-0479">Metal-binding</keyword>
<dbReference type="GO" id="GO:0008270">
    <property type="term" value="F:zinc ion binding"/>
    <property type="evidence" value="ECO:0007669"/>
    <property type="project" value="UniProtKB-KW"/>
</dbReference>
<keyword evidence="3" id="KW-0677">Repeat</keyword>
<organism evidence="14 15">
    <name type="scientific">Quillaja saponaria</name>
    <name type="common">Soap bark tree</name>
    <dbReference type="NCBI Taxonomy" id="32244"/>
    <lineage>
        <taxon>Eukaryota</taxon>
        <taxon>Viridiplantae</taxon>
        <taxon>Streptophyta</taxon>
        <taxon>Embryophyta</taxon>
        <taxon>Tracheophyta</taxon>
        <taxon>Spermatophyta</taxon>
        <taxon>Magnoliopsida</taxon>
        <taxon>eudicotyledons</taxon>
        <taxon>Gunneridae</taxon>
        <taxon>Pentapetalae</taxon>
        <taxon>rosids</taxon>
        <taxon>fabids</taxon>
        <taxon>Fabales</taxon>
        <taxon>Quillajaceae</taxon>
        <taxon>Quillaja</taxon>
    </lineage>
</organism>
<dbReference type="GO" id="GO:0005634">
    <property type="term" value="C:nucleus"/>
    <property type="evidence" value="ECO:0007669"/>
    <property type="project" value="UniProtKB-SubCell"/>
</dbReference>
<evidence type="ECO:0000313" key="14">
    <source>
        <dbReference type="EMBL" id="KAJ7977203.1"/>
    </source>
</evidence>
<feature type="domain" description="BRCT" evidence="12">
    <location>
        <begin position="504"/>
        <end position="576"/>
    </location>
</feature>
<evidence type="ECO:0000256" key="1">
    <source>
        <dbReference type="ARBA" id="ARBA00004123"/>
    </source>
</evidence>
<evidence type="ECO:0000256" key="9">
    <source>
        <dbReference type="PROSITE-ProRule" id="PRU00175"/>
    </source>
</evidence>
<feature type="region of interest" description="Disordered" evidence="10">
    <location>
        <begin position="229"/>
        <end position="316"/>
    </location>
</feature>
<evidence type="ECO:0000259" key="13">
    <source>
        <dbReference type="PROSITE" id="PS51805"/>
    </source>
</evidence>
<dbReference type="GO" id="GO:0045944">
    <property type="term" value="P:positive regulation of transcription by RNA polymerase II"/>
    <property type="evidence" value="ECO:0007669"/>
    <property type="project" value="TreeGrafter"/>
</dbReference>
<evidence type="ECO:0000313" key="15">
    <source>
        <dbReference type="Proteomes" id="UP001163823"/>
    </source>
</evidence>
<dbReference type="PROSITE" id="PS51805">
    <property type="entry name" value="EPHD"/>
    <property type="match status" value="1"/>
</dbReference>
<dbReference type="InterPro" id="IPR013083">
    <property type="entry name" value="Znf_RING/FYVE/PHD"/>
</dbReference>
<reference evidence="14" key="1">
    <citation type="journal article" date="2023" name="Science">
        <title>Elucidation of the pathway for biosynthesis of saponin adjuvants from the soapbark tree.</title>
        <authorList>
            <person name="Reed J."/>
            <person name="Orme A."/>
            <person name="El-Demerdash A."/>
            <person name="Owen C."/>
            <person name="Martin L.B.B."/>
            <person name="Misra R.C."/>
            <person name="Kikuchi S."/>
            <person name="Rejzek M."/>
            <person name="Martin A.C."/>
            <person name="Harkess A."/>
            <person name="Leebens-Mack J."/>
            <person name="Louveau T."/>
            <person name="Stephenson M.J."/>
            <person name="Osbourn A."/>
        </authorList>
    </citation>
    <scope>NUCLEOTIDE SEQUENCE</scope>
    <source>
        <strain evidence="14">S10</strain>
    </source>
</reference>
<evidence type="ECO:0000256" key="8">
    <source>
        <dbReference type="ARBA" id="ARBA00023242"/>
    </source>
</evidence>
<dbReference type="GO" id="GO:0004842">
    <property type="term" value="F:ubiquitin-protein transferase activity"/>
    <property type="evidence" value="ECO:0007669"/>
    <property type="project" value="TreeGrafter"/>
</dbReference>
<keyword evidence="7" id="KW-0234">DNA repair</keyword>
<evidence type="ECO:0000256" key="5">
    <source>
        <dbReference type="ARBA" id="ARBA00022771"/>
    </source>
</evidence>
<keyword evidence="6" id="KW-0862">Zinc</keyword>
<evidence type="ECO:0000256" key="10">
    <source>
        <dbReference type="SAM" id="MobiDB-lite"/>
    </source>
</evidence>
<name>A0AAD7Q9B8_QUISA</name>
<evidence type="ECO:0000256" key="4">
    <source>
        <dbReference type="ARBA" id="ARBA00022763"/>
    </source>
</evidence>
<dbReference type="FunFam" id="3.30.40.10:FF:000310">
    <property type="entry name" value="Breast cancer associated RING 1"/>
    <property type="match status" value="1"/>
</dbReference>
<keyword evidence="5 9" id="KW-0863">Zinc-finger</keyword>
<comment type="subcellular location">
    <subcellularLocation>
        <location evidence="1">Nucleus</location>
    </subcellularLocation>
</comment>
<feature type="domain" description="PHD-type" evidence="13">
    <location>
        <begin position="327"/>
        <end position="447"/>
    </location>
</feature>
<keyword evidence="15" id="KW-1185">Reference proteome</keyword>
<sequence>MGFPAKCGNSKLLNPWVLQFQKMGLELKCPLCLNLFQKPMLLPCDHIFCNSCITISTISGAECAICKSQFAHQDPRAAPFIENIVTVYRSLVATFSDSLLQQASSDAERVSERRQASLGSNFNANLSKELFQSTQGDDNLHCGKSIFSFSANKQVHVPFSLHRYIEDGIVQNGKNEKCNISIDGKAGEFEMSCERGFDLEGASKTNAVMLRSRLEVGQHKKSEIMEIDMNQVTQLSPGSPPFRDSRGSDSECSNRDSEHRMENSFKGGIKEKGVSKEREIHLRRDTSASESEDSSSPVASNSELEHKFGVNPGARLPTVSDGSYANKSICSFCQSSKSSEDTGPILHYANGALVVGDAATQPNVIHVHKICIDWAPQVYFVDDVVKNLKAEVARGSKLKCSRCGLKGAALGCYVTSCRRTYHVPCAMEISGCFWDYDNFLMLCPAHSHVKLPNEKSKSECHNSKNHSTSTQLISKQLSHWVAPADGVKKWVFCGSALSSEEKILLVKFGGRTGVTVTKFWTPDVTHVIAATDSNGACSRTLKVLMAILHGRWVLKIEWIKACIEAMHPVEEEPYEVSLDNYGCL</sequence>
<dbReference type="Proteomes" id="UP001163823">
    <property type="component" value="Chromosome 3"/>
</dbReference>
<dbReference type="InterPro" id="IPR001841">
    <property type="entry name" value="Znf_RING"/>
</dbReference>
<proteinExistence type="predicted"/>
<dbReference type="Pfam" id="PF00533">
    <property type="entry name" value="BRCT"/>
    <property type="match status" value="1"/>
</dbReference>
<dbReference type="PANTHER" id="PTHR13763">
    <property type="entry name" value="BREAST CANCER TYPE 1 SUSCEPTIBILITY PROTEIN BRCA1"/>
    <property type="match status" value="1"/>
</dbReference>
<evidence type="ECO:0000259" key="12">
    <source>
        <dbReference type="PROSITE" id="PS50172"/>
    </source>
</evidence>
<dbReference type="InterPro" id="IPR034732">
    <property type="entry name" value="EPHD"/>
</dbReference>
<dbReference type="PROSITE" id="PS00518">
    <property type="entry name" value="ZF_RING_1"/>
    <property type="match status" value="1"/>
</dbReference>
<dbReference type="SMART" id="SM00184">
    <property type="entry name" value="RING"/>
    <property type="match status" value="2"/>
</dbReference>
<dbReference type="InterPro" id="IPR017907">
    <property type="entry name" value="Znf_RING_CS"/>
</dbReference>
<dbReference type="KEGG" id="qsa:O6P43_006866"/>
<dbReference type="FunFam" id="3.40.50.10190:FF:000006">
    <property type="entry name" value="Breast cancer type 1 susceptibility protein homolog"/>
    <property type="match status" value="1"/>
</dbReference>
<dbReference type="Gene3D" id="3.40.50.10190">
    <property type="entry name" value="BRCT domain"/>
    <property type="match status" value="1"/>
</dbReference>
<dbReference type="InterPro" id="IPR001357">
    <property type="entry name" value="BRCT_dom"/>
</dbReference>
<dbReference type="PROSITE" id="PS50089">
    <property type="entry name" value="ZF_RING_2"/>
    <property type="match status" value="1"/>
</dbReference>
<dbReference type="GO" id="GO:0000724">
    <property type="term" value="P:double-strand break repair via homologous recombination"/>
    <property type="evidence" value="ECO:0007669"/>
    <property type="project" value="TreeGrafter"/>
</dbReference>
<keyword evidence="8" id="KW-0539">Nucleus</keyword>
<dbReference type="PANTHER" id="PTHR13763:SF9">
    <property type="entry name" value="BRCA1-ASSOCIATED RING DOMAIN PROTEIN 1"/>
    <property type="match status" value="1"/>
</dbReference>
<feature type="compositionally biased region" description="Basic and acidic residues" evidence="10">
    <location>
        <begin position="243"/>
        <end position="287"/>
    </location>
</feature>
<comment type="caution">
    <text evidence="14">The sequence shown here is derived from an EMBL/GenBank/DDBJ whole genome shotgun (WGS) entry which is preliminary data.</text>
</comment>
<dbReference type="SUPFAM" id="SSF57850">
    <property type="entry name" value="RING/U-box"/>
    <property type="match status" value="1"/>
</dbReference>
<dbReference type="Gene3D" id="3.30.40.10">
    <property type="entry name" value="Zinc/RING finger domain, C3HC4 (zinc finger)"/>
    <property type="match status" value="2"/>
</dbReference>
<dbReference type="EMBL" id="JARAOO010000003">
    <property type="protein sequence ID" value="KAJ7977203.1"/>
    <property type="molecule type" value="Genomic_DNA"/>
</dbReference>
<feature type="domain" description="RING-type" evidence="11">
    <location>
        <begin position="29"/>
        <end position="67"/>
    </location>
</feature>
<dbReference type="Pfam" id="PF13771">
    <property type="entry name" value="zf-HC5HC2H"/>
    <property type="match status" value="1"/>
</dbReference>
<gene>
    <name evidence="14" type="ORF">O6P43_006866</name>
</gene>
<dbReference type="Pfam" id="PF13445">
    <property type="entry name" value="zf-RING_UBOX"/>
    <property type="match status" value="1"/>
</dbReference>
<keyword evidence="4" id="KW-0227">DNA damage</keyword>
<dbReference type="InterPro" id="IPR031099">
    <property type="entry name" value="BRCA1-associated"/>
</dbReference>
<dbReference type="CDD" id="cd17734">
    <property type="entry name" value="BRCT_Bard1_rpt1"/>
    <property type="match status" value="1"/>
</dbReference>
<dbReference type="InterPro" id="IPR027370">
    <property type="entry name" value="Znf-RING_euk"/>
</dbReference>
<dbReference type="InterPro" id="IPR036420">
    <property type="entry name" value="BRCT_dom_sf"/>
</dbReference>
<dbReference type="CDD" id="cd23146">
    <property type="entry name" value="RING-HC_AtBARD1-like"/>
    <property type="match status" value="1"/>
</dbReference>
<evidence type="ECO:0000256" key="7">
    <source>
        <dbReference type="ARBA" id="ARBA00023204"/>
    </source>
</evidence>
<dbReference type="PROSITE" id="PS50172">
    <property type="entry name" value="BRCT"/>
    <property type="match status" value="1"/>
</dbReference>
<evidence type="ECO:0000256" key="3">
    <source>
        <dbReference type="ARBA" id="ARBA00022737"/>
    </source>
</evidence>
<dbReference type="AlphaFoldDB" id="A0AAD7Q9B8"/>
<protein>
    <submittedName>
        <fullName evidence="14">BRCA1-associated RING domain protein 1</fullName>
    </submittedName>
</protein>